<gene>
    <name evidence="1" type="ORF">N3K66_002214</name>
</gene>
<dbReference type="EMBL" id="CM047941">
    <property type="protein sequence ID" value="KAI9902862.1"/>
    <property type="molecule type" value="Genomic_DNA"/>
</dbReference>
<organism evidence="1 2">
    <name type="scientific">Trichothecium roseum</name>
    <dbReference type="NCBI Taxonomy" id="47278"/>
    <lineage>
        <taxon>Eukaryota</taxon>
        <taxon>Fungi</taxon>
        <taxon>Dikarya</taxon>
        <taxon>Ascomycota</taxon>
        <taxon>Pezizomycotina</taxon>
        <taxon>Sordariomycetes</taxon>
        <taxon>Hypocreomycetidae</taxon>
        <taxon>Hypocreales</taxon>
        <taxon>Hypocreales incertae sedis</taxon>
        <taxon>Trichothecium</taxon>
    </lineage>
</organism>
<protein>
    <submittedName>
        <fullName evidence="1">Uncharacterized protein</fullName>
    </submittedName>
</protein>
<keyword evidence="2" id="KW-1185">Reference proteome</keyword>
<dbReference type="Proteomes" id="UP001163324">
    <property type="component" value="Chromosome 2"/>
</dbReference>
<evidence type="ECO:0000313" key="1">
    <source>
        <dbReference type="EMBL" id="KAI9902862.1"/>
    </source>
</evidence>
<name>A0ACC0V8X0_9HYPO</name>
<sequence>MEQGESLDKAAAISSLRGGADFLHIKPASIRALFWWCFSGLFSGPGKVGKLVKDPAVPVVCSICQDKPTIGPMSRGEPITPGQWRSTTMHDDERRFRAVPFLLVIDD</sequence>
<reference evidence="1" key="1">
    <citation type="submission" date="2022-10" db="EMBL/GenBank/DDBJ databases">
        <title>Complete Genome of Trichothecium roseum strain YXFP-22015, a Plant Pathogen Isolated from Citrus.</title>
        <authorList>
            <person name="Wang Y."/>
            <person name="Zhu L."/>
        </authorList>
    </citation>
    <scope>NUCLEOTIDE SEQUENCE</scope>
    <source>
        <strain evidence="1">YXFP-22015</strain>
    </source>
</reference>
<proteinExistence type="predicted"/>
<evidence type="ECO:0000313" key="2">
    <source>
        <dbReference type="Proteomes" id="UP001163324"/>
    </source>
</evidence>
<accession>A0ACC0V8X0</accession>
<comment type="caution">
    <text evidence="1">The sequence shown here is derived from an EMBL/GenBank/DDBJ whole genome shotgun (WGS) entry which is preliminary data.</text>
</comment>